<keyword evidence="3" id="KW-1185">Reference proteome</keyword>
<dbReference type="AlphaFoldDB" id="A0A498LMQ9"/>
<proteinExistence type="predicted"/>
<feature type="region of interest" description="Disordered" evidence="1">
    <location>
        <begin position="128"/>
        <end position="157"/>
    </location>
</feature>
<dbReference type="PANTHER" id="PTHR47014:SF1">
    <property type="entry name" value="PLECKSTRIN HOMOLOGY DOMAIN-CONTAINING FAMILY S MEMBER 1"/>
    <property type="match status" value="1"/>
</dbReference>
<dbReference type="EMBL" id="QBIY01013255">
    <property type="protein sequence ID" value="RXN09708.1"/>
    <property type="molecule type" value="Genomic_DNA"/>
</dbReference>
<feature type="compositionally biased region" description="Basic and acidic residues" evidence="1">
    <location>
        <begin position="190"/>
        <end position="200"/>
    </location>
</feature>
<name>A0A498LMQ9_LABRO</name>
<dbReference type="InterPro" id="IPR042986">
    <property type="entry name" value="PLEKHS1"/>
</dbReference>
<evidence type="ECO:0000256" key="1">
    <source>
        <dbReference type="SAM" id="MobiDB-lite"/>
    </source>
</evidence>
<dbReference type="PANTHER" id="PTHR47014">
    <property type="entry name" value="PLECKSTRIN HOMOLOGY DOMAIN-CONTAINING FAMILY S MEMBER 1"/>
    <property type="match status" value="1"/>
</dbReference>
<comment type="caution">
    <text evidence="2">The sequence shown here is derived from an EMBL/GenBank/DDBJ whole genome shotgun (WGS) entry which is preliminary data.</text>
</comment>
<protein>
    <submittedName>
        <fullName evidence="2">Pleckstrin-like protein</fullName>
    </submittedName>
</protein>
<dbReference type="Proteomes" id="UP000290572">
    <property type="component" value="Unassembled WGS sequence"/>
</dbReference>
<sequence length="339" mass="39178">MSSKKKPTTVKELYTGYLLKSPAPSALSKNTTSEGCYQLTYHENHERRDKPLRVIDISKIILLFIGPEAHQKWDWIQKNCKCSPSSVLLMKVEEDTAKHCRDYFLIGENSDDVNGWFNALFEAMKTQQSRNTLQGERLRSTSEPVHPISSKANDRRSPPKLMLTYLSRYRNDEYPRKLSEPPVPISVFENTDKKDRKQDESPENSSVYMSMVSVEDHRDFKQSVSVTGSCASTELDNSETHTHVEEIGDSQNDLEHNVISAQEEGKPWLSQWHQMQNSRRDRTLSQETVEGIQKCLKRLSKDEAKLLFQRYPGLNPNPVYQTEDKIQYLMQILSSQPKY</sequence>
<feature type="region of interest" description="Disordered" evidence="1">
    <location>
        <begin position="174"/>
        <end position="206"/>
    </location>
</feature>
<gene>
    <name evidence="2" type="ORF">ROHU_031375</name>
</gene>
<evidence type="ECO:0000313" key="2">
    <source>
        <dbReference type="EMBL" id="RXN09708.1"/>
    </source>
</evidence>
<organism evidence="2 3">
    <name type="scientific">Labeo rohita</name>
    <name type="common">Indian major carp</name>
    <name type="synonym">Cyprinus rohita</name>
    <dbReference type="NCBI Taxonomy" id="84645"/>
    <lineage>
        <taxon>Eukaryota</taxon>
        <taxon>Metazoa</taxon>
        <taxon>Chordata</taxon>
        <taxon>Craniata</taxon>
        <taxon>Vertebrata</taxon>
        <taxon>Euteleostomi</taxon>
        <taxon>Actinopterygii</taxon>
        <taxon>Neopterygii</taxon>
        <taxon>Teleostei</taxon>
        <taxon>Ostariophysi</taxon>
        <taxon>Cypriniformes</taxon>
        <taxon>Cyprinidae</taxon>
        <taxon>Labeoninae</taxon>
        <taxon>Labeonini</taxon>
        <taxon>Labeo</taxon>
    </lineage>
</organism>
<reference evidence="2 3" key="1">
    <citation type="submission" date="2018-03" db="EMBL/GenBank/DDBJ databases">
        <title>Draft genome sequence of Rohu Carp (Labeo rohita).</title>
        <authorList>
            <person name="Das P."/>
            <person name="Kushwaha B."/>
            <person name="Joshi C.G."/>
            <person name="Kumar D."/>
            <person name="Nagpure N.S."/>
            <person name="Sahoo L."/>
            <person name="Das S.P."/>
            <person name="Bit A."/>
            <person name="Patnaik S."/>
            <person name="Meher P.K."/>
            <person name="Jayasankar P."/>
            <person name="Koringa P.G."/>
            <person name="Patel N.V."/>
            <person name="Hinsu A.T."/>
            <person name="Kumar R."/>
            <person name="Pandey M."/>
            <person name="Agarwal S."/>
            <person name="Srivastava S."/>
            <person name="Singh M."/>
            <person name="Iquebal M.A."/>
            <person name="Jaiswal S."/>
            <person name="Angadi U.B."/>
            <person name="Kumar N."/>
            <person name="Raza M."/>
            <person name="Shah T.M."/>
            <person name="Rai A."/>
            <person name="Jena J.K."/>
        </authorList>
    </citation>
    <scope>NUCLEOTIDE SEQUENCE [LARGE SCALE GENOMIC DNA]</scope>
    <source>
        <strain evidence="2">DASCIFA01</strain>
        <tissue evidence="2">Testis</tissue>
    </source>
</reference>
<accession>A0A498LMQ9</accession>
<evidence type="ECO:0000313" key="3">
    <source>
        <dbReference type="Proteomes" id="UP000290572"/>
    </source>
</evidence>